<dbReference type="GO" id="GO:1904680">
    <property type="term" value="F:peptide transmembrane transporter activity"/>
    <property type="evidence" value="ECO:0007669"/>
    <property type="project" value="TreeGrafter"/>
</dbReference>
<accession>A0A1W1CF32</accession>
<protein>
    <submittedName>
        <fullName evidence="5">Oligopeptide ABC transporter, periplasmic oligopeptide-binding protein OppA (TC 3.A.1.5.1)</fullName>
    </submittedName>
</protein>
<organism evidence="5">
    <name type="scientific">hydrothermal vent metagenome</name>
    <dbReference type="NCBI Taxonomy" id="652676"/>
    <lineage>
        <taxon>unclassified sequences</taxon>
        <taxon>metagenomes</taxon>
        <taxon>ecological metagenomes</taxon>
    </lineage>
</organism>
<proteinExistence type="inferred from homology"/>
<dbReference type="GO" id="GO:0042597">
    <property type="term" value="C:periplasmic space"/>
    <property type="evidence" value="ECO:0007669"/>
    <property type="project" value="UniProtKB-ARBA"/>
</dbReference>
<dbReference type="InterPro" id="IPR030678">
    <property type="entry name" value="Peptide/Ni-bd"/>
</dbReference>
<keyword evidence="2" id="KW-0813">Transport</keyword>
<keyword evidence="3" id="KW-0732">Signal</keyword>
<comment type="similarity">
    <text evidence="1">Belongs to the bacterial solute-binding protein 5 family.</text>
</comment>
<evidence type="ECO:0000313" key="5">
    <source>
        <dbReference type="EMBL" id="SFV64386.1"/>
    </source>
</evidence>
<dbReference type="InterPro" id="IPR000914">
    <property type="entry name" value="SBP_5_dom"/>
</dbReference>
<evidence type="ECO:0000256" key="3">
    <source>
        <dbReference type="ARBA" id="ARBA00022729"/>
    </source>
</evidence>
<name>A0A1W1CF32_9ZZZZ</name>
<feature type="domain" description="Solute-binding protein family 5" evidence="4">
    <location>
        <begin position="61"/>
        <end position="416"/>
    </location>
</feature>
<dbReference type="PANTHER" id="PTHR30290">
    <property type="entry name" value="PERIPLASMIC BINDING COMPONENT OF ABC TRANSPORTER"/>
    <property type="match status" value="1"/>
</dbReference>
<dbReference type="Gene3D" id="3.40.190.10">
    <property type="entry name" value="Periplasmic binding protein-like II"/>
    <property type="match status" value="1"/>
</dbReference>
<dbReference type="PIRSF" id="PIRSF002741">
    <property type="entry name" value="MppA"/>
    <property type="match status" value="1"/>
</dbReference>
<dbReference type="Gene3D" id="3.90.76.10">
    <property type="entry name" value="Dipeptide-binding Protein, Domain 1"/>
    <property type="match status" value="1"/>
</dbReference>
<reference evidence="5" key="1">
    <citation type="submission" date="2016-10" db="EMBL/GenBank/DDBJ databases">
        <authorList>
            <person name="de Groot N.N."/>
        </authorList>
    </citation>
    <scope>NUCLEOTIDE SEQUENCE</scope>
</reference>
<dbReference type="PANTHER" id="PTHR30290:SF9">
    <property type="entry name" value="OLIGOPEPTIDE-BINDING PROTEIN APPA"/>
    <property type="match status" value="1"/>
</dbReference>
<dbReference type="GO" id="GO:0015833">
    <property type="term" value="P:peptide transport"/>
    <property type="evidence" value="ECO:0007669"/>
    <property type="project" value="TreeGrafter"/>
</dbReference>
<dbReference type="CDD" id="cd08514">
    <property type="entry name" value="PBP2_AppA_like"/>
    <property type="match status" value="1"/>
</dbReference>
<dbReference type="GO" id="GO:0043190">
    <property type="term" value="C:ATP-binding cassette (ABC) transporter complex"/>
    <property type="evidence" value="ECO:0007669"/>
    <property type="project" value="InterPro"/>
</dbReference>
<sequence>MHYIIVVMFFITFLYPSTLQLSISSSPSRINPLLATDSASSQVADYIFNGLVKFDKDGVIAGDLAKEFHFEDNKTLIFNLREGVKWHDGDEFDSEDVIYTYKLLNSPKLVTPYKDDFKYVESVEKIGRYGIRVKYKQPYFKALSIWMMGILPSHLWKNVEDPMTSKLNKLPIGTGPYKMTKPFKVNERIVLRSNKEYFIHAPYIQKINLHYIGDPSTQFITLKAKELDIGGLDPLQVERQIDSDFKEYYQMVEQPSNSYTYMGFNLRRDIFKDKRVREAIALSIDRREIVDLLFFSHGTICHGPFMPKSAAYPKDFKPYKYNPTKAKEMLSQLGYDSLHPLKFELVTNTANDTRVYAAQIIQHQLRKVGIEMTIRTMEWQAFLNTIVMPHNFDAVLLGWSLSLTPDAYSVWHSDGDKKGGFNFIGYHNSKVDKMITDAEKIVDREEFAKIYQKLFKEIVDDYPYIFLYIPNSITAINREIKNIEPSIIGIKHNQIDWTKK</sequence>
<dbReference type="PROSITE" id="PS01040">
    <property type="entry name" value="SBP_BACTERIAL_5"/>
    <property type="match status" value="1"/>
</dbReference>
<dbReference type="InterPro" id="IPR039424">
    <property type="entry name" value="SBP_5"/>
</dbReference>
<evidence type="ECO:0000256" key="1">
    <source>
        <dbReference type="ARBA" id="ARBA00005695"/>
    </source>
</evidence>
<evidence type="ECO:0000256" key="2">
    <source>
        <dbReference type="ARBA" id="ARBA00022448"/>
    </source>
</evidence>
<dbReference type="EMBL" id="FPHC01000070">
    <property type="protein sequence ID" value="SFV64386.1"/>
    <property type="molecule type" value="Genomic_DNA"/>
</dbReference>
<evidence type="ECO:0000259" key="4">
    <source>
        <dbReference type="Pfam" id="PF00496"/>
    </source>
</evidence>
<dbReference type="AlphaFoldDB" id="A0A1W1CF32"/>
<dbReference type="Pfam" id="PF00496">
    <property type="entry name" value="SBP_bac_5"/>
    <property type="match status" value="1"/>
</dbReference>
<dbReference type="Gene3D" id="3.10.105.10">
    <property type="entry name" value="Dipeptide-binding Protein, Domain 3"/>
    <property type="match status" value="1"/>
</dbReference>
<dbReference type="SUPFAM" id="SSF53850">
    <property type="entry name" value="Periplasmic binding protein-like II"/>
    <property type="match status" value="1"/>
</dbReference>
<gene>
    <name evidence="5" type="ORF">MNB_SV-6-1531</name>
</gene>
<dbReference type="InterPro" id="IPR023765">
    <property type="entry name" value="SBP_5_CS"/>
</dbReference>